<organism evidence="1 2">
    <name type="scientific">Morganella morganii</name>
    <name type="common">Proteus morganii</name>
    <dbReference type="NCBI Taxonomy" id="582"/>
    <lineage>
        <taxon>Bacteria</taxon>
        <taxon>Pseudomonadati</taxon>
        <taxon>Pseudomonadota</taxon>
        <taxon>Gammaproteobacteria</taxon>
        <taxon>Enterobacterales</taxon>
        <taxon>Morganellaceae</taxon>
        <taxon>Morganella</taxon>
    </lineage>
</organism>
<comment type="caution">
    <text evidence="1">The sequence shown here is derived from an EMBL/GenBank/DDBJ whole genome shotgun (WGS) entry which is preliminary data.</text>
</comment>
<sequence>MKAQPDTLKVTLYVHAQKQFDGSIAYSVYTHKYSSADYMGVPVAEHQIELPFPVVTKTDLVNAEINSLRNEQNKILANAQVKSSLIEDQIQALLCLEGTVISKEDEKIPF</sequence>
<proteinExistence type="predicted"/>
<name>A0A0D8LBE7_MORMO</name>
<evidence type="ECO:0000313" key="1">
    <source>
        <dbReference type="EMBL" id="KJF79300.1"/>
    </source>
</evidence>
<reference evidence="1 2" key="1">
    <citation type="submission" date="2015-02" db="EMBL/GenBank/DDBJ databases">
        <title>Whole genome shotgun sequencing of cultured foodborne pathogen.</title>
        <authorList>
            <person name="Timme R."/>
            <person name="Allard M.W."/>
            <person name="Strain E."/>
            <person name="Evans P.S."/>
            <person name="Brown E."/>
        </authorList>
    </citation>
    <scope>NUCLEOTIDE SEQUENCE [LARGE SCALE GENOMIC DNA]</scope>
    <source>
        <strain evidence="1 2">GCSL-TSO-24</strain>
    </source>
</reference>
<evidence type="ECO:0000313" key="2">
    <source>
        <dbReference type="Proteomes" id="UP000032582"/>
    </source>
</evidence>
<dbReference type="PATRIC" id="fig|582.24.peg.91"/>
<dbReference type="Proteomes" id="UP000032582">
    <property type="component" value="Unassembled WGS sequence"/>
</dbReference>
<accession>A0A0D8LBE7</accession>
<protein>
    <submittedName>
        <fullName evidence="1">Uncharacterized protein</fullName>
    </submittedName>
</protein>
<dbReference type="AlphaFoldDB" id="A0A0D8LBE7"/>
<dbReference type="EMBL" id="JZSH01000001">
    <property type="protein sequence ID" value="KJF79300.1"/>
    <property type="molecule type" value="Genomic_DNA"/>
</dbReference>
<gene>
    <name evidence="1" type="ORF">UA45_00315</name>
</gene>